<feature type="chain" id="PRO_5018987781" description="GB1/RHD3-type G domain-containing protein" evidence="4">
    <location>
        <begin position="24"/>
        <end position="224"/>
    </location>
</feature>
<reference evidence="6" key="3">
    <citation type="journal article" date="2017" name="Nature">
        <title>Genome sequence of the progenitor of the wheat D genome Aegilops tauschii.</title>
        <authorList>
            <person name="Luo M.C."/>
            <person name="Gu Y.Q."/>
            <person name="Puiu D."/>
            <person name="Wang H."/>
            <person name="Twardziok S.O."/>
            <person name="Deal K.R."/>
            <person name="Huo N."/>
            <person name="Zhu T."/>
            <person name="Wang L."/>
            <person name="Wang Y."/>
            <person name="McGuire P.E."/>
            <person name="Liu S."/>
            <person name="Long H."/>
            <person name="Ramasamy R.K."/>
            <person name="Rodriguez J.C."/>
            <person name="Van S.L."/>
            <person name="Yuan L."/>
            <person name="Wang Z."/>
            <person name="Xia Z."/>
            <person name="Xiao L."/>
            <person name="Anderson O.D."/>
            <person name="Ouyang S."/>
            <person name="Liang Y."/>
            <person name="Zimin A.V."/>
            <person name="Pertea G."/>
            <person name="Qi P."/>
            <person name="Bennetzen J.L."/>
            <person name="Dai X."/>
            <person name="Dawson M.W."/>
            <person name="Muller H.G."/>
            <person name="Kugler K."/>
            <person name="Rivarola-Duarte L."/>
            <person name="Spannagl M."/>
            <person name="Mayer K.F.X."/>
            <person name="Lu F.H."/>
            <person name="Bevan M.W."/>
            <person name="Leroy P."/>
            <person name="Li P."/>
            <person name="You F.M."/>
            <person name="Sun Q."/>
            <person name="Liu Z."/>
            <person name="Lyons E."/>
            <person name="Wicker T."/>
            <person name="Salzberg S.L."/>
            <person name="Devos K.M."/>
            <person name="Dvorak J."/>
        </authorList>
    </citation>
    <scope>NUCLEOTIDE SEQUENCE [LARGE SCALE GENOMIC DNA]</scope>
    <source>
        <strain evidence="6">cv. AL8/78</strain>
    </source>
</reference>
<reference evidence="7" key="2">
    <citation type="journal article" date="2017" name="Nat. Plants">
        <title>The Aegilops tauschii genome reveals multiple impacts of transposons.</title>
        <authorList>
            <person name="Zhao G."/>
            <person name="Zou C."/>
            <person name="Li K."/>
            <person name="Wang K."/>
            <person name="Li T."/>
            <person name="Gao L."/>
            <person name="Zhang X."/>
            <person name="Wang H."/>
            <person name="Yang Z."/>
            <person name="Liu X."/>
            <person name="Jiang W."/>
            <person name="Mao L."/>
            <person name="Kong X."/>
            <person name="Jiao Y."/>
            <person name="Jia J."/>
        </authorList>
    </citation>
    <scope>NUCLEOTIDE SEQUENCE [LARGE SCALE GENOMIC DNA]</scope>
    <source>
        <strain evidence="7">cv. AL8/78</strain>
    </source>
</reference>
<keyword evidence="2" id="KW-0342">GTP-binding</keyword>
<protein>
    <recommendedName>
        <fullName evidence="5">GB1/RHD3-type G domain-containing protein</fullName>
    </recommendedName>
</protein>
<evidence type="ECO:0000313" key="6">
    <source>
        <dbReference type="EnsemblPlants" id="AET5Gv21020600.9"/>
    </source>
</evidence>
<proteinExistence type="inferred from homology"/>
<dbReference type="InterPro" id="IPR015894">
    <property type="entry name" value="Guanylate-bd_N"/>
</dbReference>
<reference evidence="6" key="4">
    <citation type="submission" date="2019-03" db="UniProtKB">
        <authorList>
            <consortium name="EnsemblPlants"/>
        </authorList>
    </citation>
    <scope>IDENTIFICATION</scope>
</reference>
<evidence type="ECO:0000256" key="4">
    <source>
        <dbReference type="SAM" id="SignalP"/>
    </source>
</evidence>
<name>A0A453M2R7_AEGTS</name>
<feature type="domain" description="GB1/RHD3-type G" evidence="5">
    <location>
        <begin position="60"/>
        <end position="224"/>
    </location>
</feature>
<keyword evidence="4" id="KW-0732">Signal</keyword>
<evidence type="ECO:0000256" key="3">
    <source>
        <dbReference type="PROSITE-ProRule" id="PRU01052"/>
    </source>
</evidence>
<reference evidence="6" key="5">
    <citation type="journal article" date="2021" name="G3 (Bethesda)">
        <title>Aegilops tauschii genome assembly Aet v5.0 features greater sequence contiguity and improved annotation.</title>
        <authorList>
            <person name="Wang L."/>
            <person name="Zhu T."/>
            <person name="Rodriguez J.C."/>
            <person name="Deal K.R."/>
            <person name="Dubcovsky J."/>
            <person name="McGuire P.E."/>
            <person name="Lux T."/>
            <person name="Spannagl M."/>
            <person name="Mayer K.F.X."/>
            <person name="Baldrich P."/>
            <person name="Meyers B.C."/>
            <person name="Huo N."/>
            <person name="Gu Y.Q."/>
            <person name="Zhou H."/>
            <person name="Devos K.M."/>
            <person name="Bennetzen J.L."/>
            <person name="Unver T."/>
            <person name="Budak H."/>
            <person name="Gulick P.J."/>
            <person name="Galiba G."/>
            <person name="Kalapos B."/>
            <person name="Nelson D.R."/>
            <person name="Li P."/>
            <person name="You F.M."/>
            <person name="Luo M.C."/>
            <person name="Dvorak J."/>
        </authorList>
    </citation>
    <scope>NUCLEOTIDE SEQUENCE [LARGE SCALE GENOMIC DNA]</scope>
    <source>
        <strain evidence="6">cv. AL8/78</strain>
    </source>
</reference>
<evidence type="ECO:0000313" key="7">
    <source>
        <dbReference type="Proteomes" id="UP000015105"/>
    </source>
</evidence>
<dbReference type="Gramene" id="AET5Gv21020600.9">
    <property type="protein sequence ID" value="AET5Gv21020600.9"/>
    <property type="gene ID" value="AET5Gv21020600"/>
</dbReference>
<dbReference type="EnsemblPlants" id="AET5Gv21020600.9">
    <property type="protein sequence ID" value="AET5Gv21020600.9"/>
    <property type="gene ID" value="AET5Gv21020600"/>
</dbReference>
<keyword evidence="1" id="KW-0547">Nucleotide-binding</keyword>
<organism evidence="6 7">
    <name type="scientific">Aegilops tauschii subsp. strangulata</name>
    <name type="common">Goatgrass</name>
    <dbReference type="NCBI Taxonomy" id="200361"/>
    <lineage>
        <taxon>Eukaryota</taxon>
        <taxon>Viridiplantae</taxon>
        <taxon>Streptophyta</taxon>
        <taxon>Embryophyta</taxon>
        <taxon>Tracheophyta</taxon>
        <taxon>Spermatophyta</taxon>
        <taxon>Magnoliopsida</taxon>
        <taxon>Liliopsida</taxon>
        <taxon>Poales</taxon>
        <taxon>Poaceae</taxon>
        <taxon>BOP clade</taxon>
        <taxon>Pooideae</taxon>
        <taxon>Triticodae</taxon>
        <taxon>Triticeae</taxon>
        <taxon>Triticinae</taxon>
        <taxon>Aegilops</taxon>
    </lineage>
</organism>
<dbReference type="Proteomes" id="UP000015105">
    <property type="component" value="Chromosome 5D"/>
</dbReference>
<dbReference type="GO" id="GO:0005525">
    <property type="term" value="F:GTP binding"/>
    <property type="evidence" value="ECO:0007669"/>
    <property type="project" value="UniProtKB-KW"/>
</dbReference>
<dbReference type="Pfam" id="PF02263">
    <property type="entry name" value="GBP"/>
    <property type="match status" value="1"/>
</dbReference>
<dbReference type="GO" id="GO:0003924">
    <property type="term" value="F:GTPase activity"/>
    <property type="evidence" value="ECO:0007669"/>
    <property type="project" value="InterPro"/>
</dbReference>
<evidence type="ECO:0000256" key="2">
    <source>
        <dbReference type="ARBA" id="ARBA00023134"/>
    </source>
</evidence>
<dbReference type="PROSITE" id="PS51715">
    <property type="entry name" value="G_GB1_RHD3"/>
    <property type="match status" value="1"/>
</dbReference>
<dbReference type="PANTHER" id="PTHR10751">
    <property type="entry name" value="GUANYLATE BINDING PROTEIN"/>
    <property type="match status" value="1"/>
</dbReference>
<sequence>MGRRWAPGICAVALLWLAAAAAGDPDPDELERAFPIVEPDYGHTKLRLSEQGLEAIRRIENPIAIVGVIGPYRSGKSFLLNQLLSLSCDKGFGVGHMRDTKTKGIWIWGKPVEMDVDGTKVSVLYLDTEGFESVGKSNVYDDRIFALATVLSSVLIYNLPETVREADISRLSFAVEIAEEFYGREKRLLLSQQSFSGLSRGISCKENQFSKWSMKPSNGCLMIM</sequence>
<keyword evidence="7" id="KW-1185">Reference proteome</keyword>
<dbReference type="InterPro" id="IPR030386">
    <property type="entry name" value="G_GB1_RHD3_dom"/>
</dbReference>
<dbReference type="AlphaFoldDB" id="A0A453M2R7"/>
<feature type="signal peptide" evidence="4">
    <location>
        <begin position="1"/>
        <end position="23"/>
    </location>
</feature>
<reference evidence="7" key="1">
    <citation type="journal article" date="2014" name="Science">
        <title>Ancient hybridizations among the ancestral genomes of bread wheat.</title>
        <authorList>
            <consortium name="International Wheat Genome Sequencing Consortium,"/>
            <person name="Marcussen T."/>
            <person name="Sandve S.R."/>
            <person name="Heier L."/>
            <person name="Spannagl M."/>
            <person name="Pfeifer M."/>
            <person name="Jakobsen K.S."/>
            <person name="Wulff B.B."/>
            <person name="Steuernagel B."/>
            <person name="Mayer K.F."/>
            <person name="Olsen O.A."/>
        </authorList>
    </citation>
    <scope>NUCLEOTIDE SEQUENCE [LARGE SCALE GENOMIC DNA]</scope>
    <source>
        <strain evidence="7">cv. AL8/78</strain>
    </source>
</reference>
<comment type="similarity">
    <text evidence="3">Belongs to the TRAFAC class dynamin-like GTPase superfamily. GB1/RHD3 GTPase family.</text>
</comment>
<dbReference type="SUPFAM" id="SSF52540">
    <property type="entry name" value="P-loop containing nucleoside triphosphate hydrolases"/>
    <property type="match status" value="1"/>
</dbReference>
<dbReference type="Gene3D" id="3.40.50.300">
    <property type="entry name" value="P-loop containing nucleotide triphosphate hydrolases"/>
    <property type="match status" value="1"/>
</dbReference>
<evidence type="ECO:0000256" key="1">
    <source>
        <dbReference type="ARBA" id="ARBA00022741"/>
    </source>
</evidence>
<evidence type="ECO:0000259" key="5">
    <source>
        <dbReference type="PROSITE" id="PS51715"/>
    </source>
</evidence>
<accession>A0A453M2R7</accession>
<dbReference type="InterPro" id="IPR027417">
    <property type="entry name" value="P-loop_NTPase"/>
</dbReference>